<dbReference type="GO" id="GO:0015344">
    <property type="term" value="F:siderophore uptake transmembrane transporter activity"/>
    <property type="evidence" value="ECO:0007669"/>
    <property type="project" value="TreeGrafter"/>
</dbReference>
<dbReference type="InParanoid" id="F1Z4E0"/>
<dbReference type="GO" id="GO:0044718">
    <property type="term" value="P:siderophore transmembrane transport"/>
    <property type="evidence" value="ECO:0007669"/>
    <property type="project" value="TreeGrafter"/>
</dbReference>
<dbReference type="HOGENOM" id="CLU_390261_0_0_5"/>
<dbReference type="EMBL" id="AEWJ01000018">
    <property type="protein sequence ID" value="EGD60550.1"/>
    <property type="molecule type" value="Genomic_DNA"/>
</dbReference>
<evidence type="ECO:0000256" key="4">
    <source>
        <dbReference type="ARBA" id="ARBA00022692"/>
    </source>
</evidence>
<feature type="domain" description="TonB-dependent receptor-like beta-barrel" evidence="11">
    <location>
        <begin position="235"/>
        <end position="675"/>
    </location>
</feature>
<protein>
    <submittedName>
        <fullName evidence="12">TonB-dependent receptor</fullName>
    </submittedName>
</protein>
<evidence type="ECO:0000313" key="12">
    <source>
        <dbReference type="EMBL" id="EGD60550.1"/>
    </source>
</evidence>
<evidence type="ECO:0000256" key="2">
    <source>
        <dbReference type="ARBA" id="ARBA00022448"/>
    </source>
</evidence>
<keyword evidence="4 10" id="KW-0812">Transmembrane</keyword>
<dbReference type="InterPro" id="IPR039426">
    <property type="entry name" value="TonB-dep_rcpt-like"/>
</dbReference>
<dbReference type="OrthoDB" id="9760494at2"/>
<comment type="similarity">
    <text evidence="10">Belongs to the TonB-dependent receptor family.</text>
</comment>
<evidence type="ECO:0000256" key="6">
    <source>
        <dbReference type="ARBA" id="ARBA00023077"/>
    </source>
</evidence>
<dbReference type="eggNOG" id="COG4771">
    <property type="taxonomic scope" value="Bacteria"/>
</dbReference>
<evidence type="ECO:0000256" key="1">
    <source>
        <dbReference type="ARBA" id="ARBA00004571"/>
    </source>
</evidence>
<organism evidence="12 13">
    <name type="scientific">Novosphingobium nitrogenifigens DSM 19370</name>
    <dbReference type="NCBI Taxonomy" id="983920"/>
    <lineage>
        <taxon>Bacteria</taxon>
        <taxon>Pseudomonadati</taxon>
        <taxon>Pseudomonadota</taxon>
        <taxon>Alphaproteobacteria</taxon>
        <taxon>Sphingomonadales</taxon>
        <taxon>Sphingomonadaceae</taxon>
        <taxon>Novosphingobium</taxon>
    </lineage>
</organism>
<sequence>MGALAFAAPAFADPAADASDAQQGGGTPNGGSQGIVVTAHRLDEARAAIQKSLGADSYGVTNAQIQALPGGDNQQFNQIMLQLPGVVQDGFGQFHVRDDHANLQYRINGTILPEGLAVFGQTLSPRLIDHFDLLTGALPAQYGLRTAGIIDIHTKSGFTNGGQVSLYGGSRNTIEPSIEYGGSTGQTNYFVSADYRHNSLGIESVDGSGTPLHDSTDQFQGFAYVDRILSDNDRVSFVGGYSNQWFQIPNPRGLVATSAVPVAGQSSYLSDDLNERQLERTGFGQLSFLHDNGPLTLQLSAFARYSALSYRPDTVGELIFNGLAQDAFKSDLALGLQADASLRMGAGHTLRFGAFVQHDHTISNTSTSVFPVDDTGTANGTPLSIVDNSSKNAVMLSLYLQDEWQLSSKVTLNYGGRFDYYDAYRQENQFSPRVNLVWQPWARTTFHFGYSRYFSPPPFELVANSSIAKFVGTSGAANSLTATTPMAERQHYFDVGVQQKLLAGLTIGMDAYYRISRHLIDEGQFGAPIILTPFNYAYGRIRGINAYADYQRGPWLVYANFAVAKAQGRQIESSEFSFSASDLAYIASHYIHVDHDQTYTASAGVNYAFRDGALRGLKLGSSMIYGSGLRSDLELADGSTVPNGASLPGYAQFNLSASYKLDRPGVEFRFDLINLFDAKYQIRDGTGVGVGAPQWGPRRGVFFGISKDI</sequence>
<dbReference type="PROSITE" id="PS52016">
    <property type="entry name" value="TONB_DEPENDENT_REC_3"/>
    <property type="match status" value="1"/>
</dbReference>
<dbReference type="InterPro" id="IPR000531">
    <property type="entry name" value="Beta-barrel_TonB"/>
</dbReference>
<evidence type="ECO:0000256" key="9">
    <source>
        <dbReference type="ARBA" id="ARBA00023237"/>
    </source>
</evidence>
<accession>F1Z4E0</accession>
<keyword evidence="13" id="KW-1185">Reference proteome</keyword>
<dbReference type="Pfam" id="PF00593">
    <property type="entry name" value="TonB_dep_Rec_b-barrel"/>
    <property type="match status" value="1"/>
</dbReference>
<evidence type="ECO:0000256" key="5">
    <source>
        <dbReference type="ARBA" id="ARBA00022729"/>
    </source>
</evidence>
<evidence type="ECO:0000256" key="3">
    <source>
        <dbReference type="ARBA" id="ARBA00022452"/>
    </source>
</evidence>
<dbReference type="AlphaFoldDB" id="F1Z4E0"/>
<evidence type="ECO:0000313" key="13">
    <source>
        <dbReference type="Proteomes" id="UP000004728"/>
    </source>
</evidence>
<dbReference type="GO" id="GO:0009279">
    <property type="term" value="C:cell outer membrane"/>
    <property type="evidence" value="ECO:0007669"/>
    <property type="project" value="UniProtKB-SubCell"/>
</dbReference>
<keyword evidence="2 10" id="KW-0813">Transport</keyword>
<comment type="subcellular location">
    <subcellularLocation>
        <location evidence="1 10">Cell outer membrane</location>
        <topology evidence="1 10">Multi-pass membrane protein</topology>
    </subcellularLocation>
</comment>
<evidence type="ECO:0000256" key="10">
    <source>
        <dbReference type="PROSITE-ProRule" id="PRU01360"/>
    </source>
</evidence>
<keyword evidence="9 10" id="KW-0998">Cell outer membrane</keyword>
<dbReference type="PANTHER" id="PTHR30069">
    <property type="entry name" value="TONB-DEPENDENT OUTER MEMBRANE RECEPTOR"/>
    <property type="match status" value="1"/>
</dbReference>
<keyword evidence="8 12" id="KW-0675">Receptor</keyword>
<dbReference type="Gene3D" id="2.40.170.20">
    <property type="entry name" value="TonB-dependent receptor, beta-barrel domain"/>
    <property type="match status" value="1"/>
</dbReference>
<gene>
    <name evidence="12" type="ORF">Y88_2840</name>
</gene>
<dbReference type="InterPro" id="IPR036942">
    <property type="entry name" value="Beta-barrel_TonB_sf"/>
</dbReference>
<dbReference type="SUPFAM" id="SSF56935">
    <property type="entry name" value="Porins"/>
    <property type="match status" value="1"/>
</dbReference>
<keyword evidence="5" id="KW-0732">Signal</keyword>
<evidence type="ECO:0000259" key="11">
    <source>
        <dbReference type="Pfam" id="PF00593"/>
    </source>
</evidence>
<keyword evidence="6" id="KW-0798">TonB box</keyword>
<name>F1Z4E0_9SPHN</name>
<keyword evidence="7 10" id="KW-0472">Membrane</keyword>
<dbReference type="PANTHER" id="PTHR30069:SF29">
    <property type="entry name" value="HEMOGLOBIN AND HEMOGLOBIN-HAPTOGLOBIN-BINDING PROTEIN 1-RELATED"/>
    <property type="match status" value="1"/>
</dbReference>
<evidence type="ECO:0000256" key="7">
    <source>
        <dbReference type="ARBA" id="ARBA00023136"/>
    </source>
</evidence>
<keyword evidence="3 10" id="KW-1134">Transmembrane beta strand</keyword>
<dbReference type="Proteomes" id="UP000004728">
    <property type="component" value="Unassembled WGS sequence"/>
</dbReference>
<dbReference type="STRING" id="983920.Y88_2840"/>
<reference evidence="12 13" key="1">
    <citation type="journal article" date="2012" name="J. Bacteriol.">
        <title>Draft Genome Sequence of Novosphingobium nitrogenifigens Y88T.</title>
        <authorList>
            <person name="Strabala T.J."/>
            <person name="Macdonald L."/>
            <person name="Liu V."/>
            <person name="Smit A.M."/>
        </authorList>
    </citation>
    <scope>NUCLEOTIDE SEQUENCE [LARGE SCALE GENOMIC DNA]</scope>
    <source>
        <strain evidence="12 13">DSM 19370</strain>
    </source>
</reference>
<comment type="caution">
    <text evidence="12">The sequence shown here is derived from an EMBL/GenBank/DDBJ whole genome shotgun (WGS) entry which is preliminary data.</text>
</comment>
<proteinExistence type="inferred from homology"/>
<evidence type="ECO:0000256" key="8">
    <source>
        <dbReference type="ARBA" id="ARBA00023170"/>
    </source>
</evidence>